<gene>
    <name evidence="1" type="ORF">TTEB3V08_LOCUS8461</name>
</gene>
<reference evidence="1" key="1">
    <citation type="submission" date="2020-11" db="EMBL/GenBank/DDBJ databases">
        <authorList>
            <person name="Tran Van P."/>
        </authorList>
    </citation>
    <scope>NUCLEOTIDE SEQUENCE</scope>
</reference>
<name>A0A7R9ILP0_9NEOP</name>
<dbReference type="EMBL" id="OE003783">
    <property type="protein sequence ID" value="CAD7460532.1"/>
    <property type="molecule type" value="Genomic_DNA"/>
</dbReference>
<protein>
    <submittedName>
        <fullName evidence="1">Uncharacterized protein</fullName>
    </submittedName>
</protein>
<organism evidence="1">
    <name type="scientific">Timema tahoe</name>
    <dbReference type="NCBI Taxonomy" id="61484"/>
    <lineage>
        <taxon>Eukaryota</taxon>
        <taxon>Metazoa</taxon>
        <taxon>Ecdysozoa</taxon>
        <taxon>Arthropoda</taxon>
        <taxon>Hexapoda</taxon>
        <taxon>Insecta</taxon>
        <taxon>Pterygota</taxon>
        <taxon>Neoptera</taxon>
        <taxon>Polyneoptera</taxon>
        <taxon>Phasmatodea</taxon>
        <taxon>Timematodea</taxon>
        <taxon>Timematoidea</taxon>
        <taxon>Timematidae</taxon>
        <taxon>Timema</taxon>
    </lineage>
</organism>
<evidence type="ECO:0000313" key="1">
    <source>
        <dbReference type="EMBL" id="CAD7460532.1"/>
    </source>
</evidence>
<proteinExistence type="predicted"/>
<sequence length="87" mass="10241">MDSERRLFQDEFCTTDRNYSTDPKFHLARTLGQQLGRRDDVERENKMACCGKCVSRLLHRLKTHNGTDHIIVYFAHPPPPLKDVREK</sequence>
<accession>A0A7R9ILP0</accession>
<dbReference type="AlphaFoldDB" id="A0A7R9ILP0"/>